<evidence type="ECO:0000256" key="1">
    <source>
        <dbReference type="SAM" id="MobiDB-lite"/>
    </source>
</evidence>
<name>A0A914QG33_9BILA</name>
<dbReference type="Proteomes" id="UP000887578">
    <property type="component" value="Unplaced"/>
</dbReference>
<accession>A0A914QG33</accession>
<organism evidence="3 4">
    <name type="scientific">Panagrolaimus davidi</name>
    <dbReference type="NCBI Taxonomy" id="227884"/>
    <lineage>
        <taxon>Eukaryota</taxon>
        <taxon>Metazoa</taxon>
        <taxon>Ecdysozoa</taxon>
        <taxon>Nematoda</taxon>
        <taxon>Chromadorea</taxon>
        <taxon>Rhabditida</taxon>
        <taxon>Tylenchina</taxon>
        <taxon>Panagrolaimomorpha</taxon>
        <taxon>Panagrolaimoidea</taxon>
        <taxon>Panagrolaimidae</taxon>
        <taxon>Panagrolaimus</taxon>
    </lineage>
</organism>
<dbReference type="SMART" id="SM00213">
    <property type="entry name" value="UBQ"/>
    <property type="match status" value="3"/>
</dbReference>
<feature type="domain" description="Ubiquitin-like" evidence="2">
    <location>
        <begin position="292"/>
        <end position="365"/>
    </location>
</feature>
<dbReference type="AlphaFoldDB" id="A0A914QG33"/>
<dbReference type="PROSITE" id="PS50053">
    <property type="entry name" value="UBIQUITIN_2"/>
    <property type="match status" value="3"/>
</dbReference>
<protein>
    <submittedName>
        <fullName evidence="4">Ubiquitin-like domain-containing protein</fullName>
    </submittedName>
</protein>
<keyword evidence="3" id="KW-1185">Reference proteome</keyword>
<evidence type="ECO:0000313" key="4">
    <source>
        <dbReference type="WBParaSite" id="PDA_v2.g30701.t1"/>
    </source>
</evidence>
<dbReference type="InterPro" id="IPR029071">
    <property type="entry name" value="Ubiquitin-like_domsf"/>
</dbReference>
<sequence>MLSPSSSSTSRKRTYSQRSENDTTSISEKKFQHFLKDSKKIIIIFRSYMENANGFILAVDPLDSVKKVKELIEDKKYVLAFNYNLVFDGKQLEEDKPLSEFGIKNGSSVQLRPNASQYIQLPVLNNAGKTTVIKINVKETIEDLQVKIQNQTGIPLIQQRFTCFDVDQTQESLTVVKEREIPVVNVVAASSNQPKPEMITIVLGLLTDSKFRHIFKMKYTDRFDKVYLDYGAKAGYDKPEDLNLLWDDGSDFLNVKYFDTPQKLGMPANGTVYLSFNPKSGAKREKRKEGEIKIKLNTKGEKNPIERFIHKEMPFGEFKVKLCSELKVAASKVQFTFDGEKIADDDNPGDLDMEDFDCIDMHISK</sequence>
<feature type="domain" description="Ubiquitin-like" evidence="2">
    <location>
        <begin position="41"/>
        <end position="111"/>
    </location>
</feature>
<dbReference type="CDD" id="cd01763">
    <property type="entry name" value="Ubl_SUMO_like"/>
    <property type="match status" value="1"/>
</dbReference>
<dbReference type="Gene3D" id="3.10.20.90">
    <property type="entry name" value="Phosphatidylinositol 3-kinase Catalytic Subunit, Chain A, domain 1"/>
    <property type="match status" value="3"/>
</dbReference>
<dbReference type="WBParaSite" id="PDA_v2.g30701.t1">
    <property type="protein sequence ID" value="PDA_v2.g30701.t1"/>
    <property type="gene ID" value="PDA_v2.g30701"/>
</dbReference>
<dbReference type="InterPro" id="IPR050158">
    <property type="entry name" value="Ubiquitin_ubiquitin-like"/>
</dbReference>
<evidence type="ECO:0000313" key="3">
    <source>
        <dbReference type="Proteomes" id="UP000887578"/>
    </source>
</evidence>
<dbReference type="PANTHER" id="PTHR10666">
    <property type="entry name" value="UBIQUITIN"/>
    <property type="match status" value="1"/>
</dbReference>
<dbReference type="InterPro" id="IPR022617">
    <property type="entry name" value="Rad60/SUMO-like_dom"/>
</dbReference>
<dbReference type="Pfam" id="PF00240">
    <property type="entry name" value="ubiquitin"/>
    <property type="match status" value="1"/>
</dbReference>
<reference evidence="4" key="1">
    <citation type="submission" date="2022-11" db="UniProtKB">
        <authorList>
            <consortium name="WormBaseParasite"/>
        </authorList>
    </citation>
    <scope>IDENTIFICATION</scope>
</reference>
<feature type="domain" description="Ubiquitin-like" evidence="2">
    <location>
        <begin position="119"/>
        <end position="161"/>
    </location>
</feature>
<dbReference type="Pfam" id="PF11976">
    <property type="entry name" value="Rad60-SLD"/>
    <property type="match status" value="1"/>
</dbReference>
<dbReference type="InterPro" id="IPR000626">
    <property type="entry name" value="Ubiquitin-like_dom"/>
</dbReference>
<dbReference type="SUPFAM" id="SSF54236">
    <property type="entry name" value="Ubiquitin-like"/>
    <property type="match status" value="3"/>
</dbReference>
<dbReference type="CDD" id="cd17039">
    <property type="entry name" value="Ubl_ubiquitin_like"/>
    <property type="match status" value="1"/>
</dbReference>
<evidence type="ECO:0000259" key="2">
    <source>
        <dbReference type="PROSITE" id="PS50053"/>
    </source>
</evidence>
<proteinExistence type="predicted"/>
<feature type="region of interest" description="Disordered" evidence="1">
    <location>
        <begin position="1"/>
        <end position="24"/>
    </location>
</feature>